<feature type="transmembrane region" description="Helical" evidence="1">
    <location>
        <begin position="17"/>
        <end position="38"/>
    </location>
</feature>
<dbReference type="KEGG" id="dpc:A6048_17410"/>
<evidence type="ECO:0000313" key="2">
    <source>
        <dbReference type="EMBL" id="AWH96985.1"/>
    </source>
</evidence>
<dbReference type="EMBL" id="CP015453">
    <property type="protein sequence ID" value="AWH96985.1"/>
    <property type="molecule type" value="Genomic_DNA"/>
</dbReference>
<reference evidence="2 3" key="1">
    <citation type="submission" date="2016-04" db="EMBL/GenBank/DDBJ databases">
        <title>Complete genome sequence of the haloalkaliphilic hydrocarbon-degrading bacterium Dietzia psychralcaliphila ILA-1T, isolated from a drain of a fish product-processing plant.</title>
        <authorList>
            <person name="Zhao J."/>
            <person name="Hu B."/>
            <person name="Geng S."/>
            <person name="Nie Y."/>
            <person name="Tang Y."/>
        </authorList>
    </citation>
    <scope>NUCLEOTIDE SEQUENCE [LARGE SCALE GENOMIC DNA]</scope>
    <source>
        <strain evidence="2 3">ILA-1</strain>
    </source>
</reference>
<dbReference type="RefSeq" id="WP_107747103.1">
    <property type="nucleotide sequence ID" value="NZ_CP015453.1"/>
</dbReference>
<keyword evidence="1" id="KW-0472">Membrane</keyword>
<sequence>MAQRGGDALGTRQRLEVLGGFVGFFTVLALVNAVGLIVAGRPSILASLVLVLMLAASGYTFRVWRRADRAVNRG</sequence>
<dbReference type="AlphaFoldDB" id="A0AAD0NNN3"/>
<dbReference type="Proteomes" id="UP000244903">
    <property type="component" value="Chromosome"/>
</dbReference>
<evidence type="ECO:0000256" key="1">
    <source>
        <dbReference type="SAM" id="Phobius"/>
    </source>
</evidence>
<gene>
    <name evidence="2" type="ORF">A6048_17410</name>
</gene>
<keyword evidence="3" id="KW-1185">Reference proteome</keyword>
<keyword evidence="1" id="KW-0812">Transmembrane</keyword>
<organism evidence="2 3">
    <name type="scientific">Dietzia psychralcaliphila</name>
    <dbReference type="NCBI Taxonomy" id="139021"/>
    <lineage>
        <taxon>Bacteria</taxon>
        <taxon>Bacillati</taxon>
        <taxon>Actinomycetota</taxon>
        <taxon>Actinomycetes</taxon>
        <taxon>Mycobacteriales</taxon>
        <taxon>Dietziaceae</taxon>
        <taxon>Dietzia</taxon>
    </lineage>
</organism>
<accession>A0AAD0NNN3</accession>
<keyword evidence="1" id="KW-1133">Transmembrane helix</keyword>
<feature type="transmembrane region" description="Helical" evidence="1">
    <location>
        <begin position="44"/>
        <end position="64"/>
    </location>
</feature>
<name>A0AAD0NNN3_9ACTN</name>
<proteinExistence type="predicted"/>
<protein>
    <submittedName>
        <fullName evidence="2">Uncharacterized protein</fullName>
    </submittedName>
</protein>
<evidence type="ECO:0000313" key="3">
    <source>
        <dbReference type="Proteomes" id="UP000244903"/>
    </source>
</evidence>